<dbReference type="Pfam" id="PF13692">
    <property type="entry name" value="Glyco_trans_1_4"/>
    <property type="match status" value="1"/>
</dbReference>
<evidence type="ECO:0000313" key="3">
    <source>
        <dbReference type="Proteomes" id="UP000032431"/>
    </source>
</evidence>
<feature type="domain" description="Glycosyltransferase subfamily 4-like N-terminal" evidence="1">
    <location>
        <begin position="2"/>
        <end position="118"/>
    </location>
</feature>
<keyword evidence="3" id="KW-1185">Reference proteome</keyword>
<dbReference type="SUPFAM" id="SSF53756">
    <property type="entry name" value="UDP-Glycosyltransferase/glycogen phosphorylase"/>
    <property type="match status" value="1"/>
</dbReference>
<dbReference type="PANTHER" id="PTHR12526">
    <property type="entry name" value="GLYCOSYLTRANSFERASE"/>
    <property type="match status" value="1"/>
</dbReference>
<protein>
    <recommendedName>
        <fullName evidence="1">Glycosyltransferase subfamily 4-like N-terminal domain-containing protein</fullName>
    </recommendedName>
</protein>
<dbReference type="EMBL" id="LM995447">
    <property type="protein sequence ID" value="CDZ25063.1"/>
    <property type="molecule type" value="Genomic_DNA"/>
</dbReference>
<name>A0A078KRP7_9FIRM</name>
<evidence type="ECO:0000259" key="1">
    <source>
        <dbReference type="Pfam" id="PF13439"/>
    </source>
</evidence>
<gene>
    <name evidence="2" type="ORF">CCDG5_1971</name>
</gene>
<evidence type="ECO:0000313" key="2">
    <source>
        <dbReference type="EMBL" id="CDZ25063.1"/>
    </source>
</evidence>
<dbReference type="STRING" id="29343.CCDG5_1971"/>
<dbReference type="Gene3D" id="3.40.50.2000">
    <property type="entry name" value="Glycogen Phosphorylase B"/>
    <property type="match status" value="2"/>
</dbReference>
<dbReference type="HOGENOM" id="CLU_009583_35_1_9"/>
<dbReference type="KEGG" id="ccel:CCDG5_1971"/>
<dbReference type="OrthoDB" id="9802525at2"/>
<dbReference type="InterPro" id="IPR028098">
    <property type="entry name" value="Glyco_trans_4-like_N"/>
</dbReference>
<reference evidence="3" key="1">
    <citation type="submission" date="2014-07" db="EMBL/GenBank/DDBJ databases">
        <authorList>
            <person name="Wibberg D."/>
        </authorList>
    </citation>
    <scope>NUCLEOTIDE SEQUENCE [LARGE SCALE GENOMIC DNA]</scope>
    <source>
        <strain evidence="3">DG5</strain>
    </source>
</reference>
<dbReference type="AlphaFoldDB" id="A0A078KRP7"/>
<dbReference type="Proteomes" id="UP000032431">
    <property type="component" value="Chromosome I"/>
</dbReference>
<dbReference type="PATRIC" id="fig|29343.3.peg.2071"/>
<accession>A0A078KRP7</accession>
<dbReference type="Pfam" id="PF13439">
    <property type="entry name" value="Glyco_transf_4"/>
    <property type="match status" value="1"/>
</dbReference>
<organism evidence="2 3">
    <name type="scientific">[Clostridium] cellulosi</name>
    <dbReference type="NCBI Taxonomy" id="29343"/>
    <lineage>
        <taxon>Bacteria</taxon>
        <taxon>Bacillati</taxon>
        <taxon>Bacillota</taxon>
        <taxon>Clostridia</taxon>
        <taxon>Eubacteriales</taxon>
        <taxon>Oscillospiraceae</taxon>
        <taxon>Oscillospiraceae incertae sedis</taxon>
    </lineage>
</organism>
<proteinExistence type="predicted"/>
<sequence>MTNYCVDLMEQQVAQGDNVSLLYPANFSLGKTRIVKHKHSKYKIFAIINPLPLALVFGINEPRRYIAKCNSDCYEKFLTSNHFDIIHVHCFMGIHKEFFEAAKNLGIPMVFTTHDYYPFCIKCNLLKKDNSICSSPDGYECRICNAGQGLSAIEEKLMQSHLYIRLKYSRLFEIIRKRCRSKIENVKDAEPTSTVEDYESLIDYNMSIIKLMDLIHCNSEVAYNVYSKFLPEANYKILPIAHNHVPSIRKDHHKKELQTLRIGYMGGLAPYKGINTLLEALKILDANNKKNWELYLYGADYSGIENDIRIHNCGKYEYGDLEGIYESLDLTIVPSVWYETYGFIVPESLASGVPAISSDTVGSQMLLDGCGVKLVFKSGSAESLAQTLEPLFDVSIYNSVIDWVLNNDFDISIDNHTAKIKSMYETVL</sequence>